<gene>
    <name evidence="1" type="ORF">A3A35_00945</name>
</gene>
<comment type="caution">
    <text evidence="1">The sequence shown here is derived from an EMBL/GenBank/DDBJ whole genome shotgun (WGS) entry which is preliminary data.</text>
</comment>
<accession>A0A1F6EEI5</accession>
<evidence type="ECO:0000313" key="2">
    <source>
        <dbReference type="Proteomes" id="UP000179115"/>
    </source>
</evidence>
<sequence>MAETVIKTVPRGRGELLRILATEILRLPAYQLKTYAGQLVVILVAAHYENEDSDIRREALTRATKLLDEAQGDIVVAEVVAVAFPKEPVGKRARQKVLSFLESQRDPVIAAYDEEDTRIRDIAAGITVVD</sequence>
<evidence type="ECO:0000313" key="1">
    <source>
        <dbReference type="EMBL" id="OGG72066.1"/>
    </source>
</evidence>
<organism evidence="1 2">
    <name type="scientific">Candidatus Kaiserbacteria bacterium RIFCSPLOWO2_01_FULL_51_21</name>
    <dbReference type="NCBI Taxonomy" id="1798508"/>
    <lineage>
        <taxon>Bacteria</taxon>
        <taxon>Candidatus Kaiseribacteriota</taxon>
    </lineage>
</organism>
<dbReference type="AlphaFoldDB" id="A0A1F6EEI5"/>
<name>A0A1F6EEI5_9BACT</name>
<protein>
    <submittedName>
        <fullName evidence="1">Uncharacterized protein</fullName>
    </submittedName>
</protein>
<reference evidence="1 2" key="1">
    <citation type="journal article" date="2016" name="Nat. Commun.">
        <title>Thousands of microbial genomes shed light on interconnected biogeochemical processes in an aquifer system.</title>
        <authorList>
            <person name="Anantharaman K."/>
            <person name="Brown C.T."/>
            <person name="Hug L.A."/>
            <person name="Sharon I."/>
            <person name="Castelle C.J."/>
            <person name="Probst A.J."/>
            <person name="Thomas B.C."/>
            <person name="Singh A."/>
            <person name="Wilkins M.J."/>
            <person name="Karaoz U."/>
            <person name="Brodie E.L."/>
            <person name="Williams K.H."/>
            <person name="Hubbard S.S."/>
            <person name="Banfield J.F."/>
        </authorList>
    </citation>
    <scope>NUCLEOTIDE SEQUENCE [LARGE SCALE GENOMIC DNA]</scope>
</reference>
<proteinExistence type="predicted"/>
<dbReference type="EMBL" id="MFLV01000002">
    <property type="protein sequence ID" value="OGG72066.1"/>
    <property type="molecule type" value="Genomic_DNA"/>
</dbReference>
<dbReference type="Proteomes" id="UP000179115">
    <property type="component" value="Unassembled WGS sequence"/>
</dbReference>